<dbReference type="EMBL" id="KK121857">
    <property type="protein sequence ID" value="KFM81440.1"/>
    <property type="molecule type" value="Genomic_DNA"/>
</dbReference>
<accession>A0A087UVQ1</accession>
<evidence type="ECO:0000256" key="1">
    <source>
        <dbReference type="SAM" id="MobiDB-lite"/>
    </source>
</evidence>
<feature type="compositionally biased region" description="Polar residues" evidence="1">
    <location>
        <begin position="22"/>
        <end position="55"/>
    </location>
</feature>
<feature type="compositionally biased region" description="Polar residues" evidence="1">
    <location>
        <begin position="207"/>
        <end position="220"/>
    </location>
</feature>
<feature type="compositionally biased region" description="Polar residues" evidence="1">
    <location>
        <begin position="488"/>
        <end position="537"/>
    </location>
</feature>
<keyword evidence="3" id="KW-1185">Reference proteome</keyword>
<reference evidence="2 3" key="1">
    <citation type="submission" date="2013-11" db="EMBL/GenBank/DDBJ databases">
        <title>Genome sequencing of Stegodyphus mimosarum.</title>
        <authorList>
            <person name="Bechsgaard J."/>
        </authorList>
    </citation>
    <scope>NUCLEOTIDE SEQUENCE [LARGE SCALE GENOMIC DNA]</scope>
</reference>
<feature type="non-terminal residue" evidence="2">
    <location>
        <position position="537"/>
    </location>
</feature>
<feature type="compositionally biased region" description="Polar residues" evidence="1">
    <location>
        <begin position="1"/>
        <end position="12"/>
    </location>
</feature>
<feature type="region of interest" description="Disordered" evidence="1">
    <location>
        <begin position="193"/>
        <end position="220"/>
    </location>
</feature>
<dbReference type="AlphaFoldDB" id="A0A087UVQ1"/>
<evidence type="ECO:0000313" key="3">
    <source>
        <dbReference type="Proteomes" id="UP000054359"/>
    </source>
</evidence>
<feature type="region of interest" description="Disordered" evidence="1">
    <location>
        <begin position="1"/>
        <end position="69"/>
    </location>
</feature>
<organism evidence="2 3">
    <name type="scientific">Stegodyphus mimosarum</name>
    <name type="common">African social velvet spider</name>
    <dbReference type="NCBI Taxonomy" id="407821"/>
    <lineage>
        <taxon>Eukaryota</taxon>
        <taxon>Metazoa</taxon>
        <taxon>Ecdysozoa</taxon>
        <taxon>Arthropoda</taxon>
        <taxon>Chelicerata</taxon>
        <taxon>Arachnida</taxon>
        <taxon>Araneae</taxon>
        <taxon>Araneomorphae</taxon>
        <taxon>Entelegynae</taxon>
        <taxon>Eresoidea</taxon>
        <taxon>Eresidae</taxon>
        <taxon>Stegodyphus</taxon>
    </lineage>
</organism>
<dbReference type="OrthoDB" id="1885901at2759"/>
<dbReference type="Proteomes" id="UP000054359">
    <property type="component" value="Unassembled WGS sequence"/>
</dbReference>
<gene>
    <name evidence="2" type="ORF">X975_03675</name>
</gene>
<proteinExistence type="predicted"/>
<evidence type="ECO:0000313" key="2">
    <source>
        <dbReference type="EMBL" id="KFM81440.1"/>
    </source>
</evidence>
<feature type="compositionally biased region" description="Polar residues" evidence="1">
    <location>
        <begin position="471"/>
        <end position="480"/>
    </location>
</feature>
<sequence length="537" mass="58865">MEVSPGTITIDSISAMEAPLSGTETNRTPQPTAASNRDNSSSTQNEPSSGSSTTRGPMPNVPTFTGQGHPMLNIPFRNLIPVPLTSMGSLHAFDSGLPCHSVWALEPSRRRHNAGGSRTPAAVQIGVTPNVPGRQEDQLQQVINNIMMSLLNHPNVPAQGFAPGTPLPPTPPPGFTLFPSATADDTQRRRFFMDSSASHRNRDNSARTENSASQMNSSPELFTIPLPGRFEYDYETFESLFQLLTETDGPPPTIAEELAGFFNVRVDRHKPGVVEKLMWFLARHLSFKDVLDIHMGKYDSLDNIREPLQVYVRENICDWTGEQTEKVIDLTSQILNECGLLQEVESKMDIHEGIDYNDELIAFMKNVVREFLDAVLKPRSSGEGWSNFGKNFWGTCEKLFKDFLALNDRCTNNGNSVAETVILEAIAAQCDGLSDRLSLLIQSLSTRIIRDLFHNKHQETQSCDNGAAKNQVPNAATGSASVERKTSSARGNLPSDSSFKQAKRNATSPEESSASNKKGKELTSNGVSENTVSSTLP</sequence>
<feature type="region of interest" description="Disordered" evidence="1">
    <location>
        <begin position="460"/>
        <end position="537"/>
    </location>
</feature>
<name>A0A087UVQ1_STEMI</name>
<protein>
    <submittedName>
        <fullName evidence="2">Uncharacterized protein</fullName>
    </submittedName>
</protein>